<keyword evidence="2" id="KW-1185">Reference proteome</keyword>
<gene>
    <name evidence="1" type="ORF">RAS12_13395</name>
</gene>
<dbReference type="EMBL" id="CP132976">
    <property type="protein sequence ID" value="WMD23320.1"/>
    <property type="molecule type" value="Genomic_DNA"/>
</dbReference>
<reference evidence="1 2" key="1">
    <citation type="submission" date="2023-08" db="EMBL/GenBank/DDBJ databases">
        <title>Achromobacter seleniivolatilans sp. nov., isolated from seleniferous soil.</title>
        <authorList>
            <person name="Zhang S."/>
            <person name="Li K."/>
            <person name="Peng J."/>
            <person name="Zhao Q."/>
            <person name="Wang H."/>
            <person name="Guo Y."/>
        </authorList>
    </citation>
    <scope>NUCLEOTIDE SEQUENCE [LARGE SCALE GENOMIC DNA]</scope>
    <source>
        <strain evidence="1 2">R39</strain>
    </source>
</reference>
<accession>A0ABY9M8Z9</accession>
<organism evidence="1 2">
    <name type="scientific">Achromobacter seleniivolatilans</name>
    <dbReference type="NCBI Taxonomy" id="3047478"/>
    <lineage>
        <taxon>Bacteria</taxon>
        <taxon>Pseudomonadati</taxon>
        <taxon>Pseudomonadota</taxon>
        <taxon>Betaproteobacteria</taxon>
        <taxon>Burkholderiales</taxon>
        <taxon>Alcaligenaceae</taxon>
        <taxon>Achromobacter</taxon>
    </lineage>
</organism>
<sequence>MNKDLGLRDAIANLTQGYSPSENAPKSIPEYAFAAIRRQVEQYEKELENVPGSYSICLTSGGYDMVVESIRLDGQFIIFSGRDESDGPRRVIQHYTQVSMVLSKAPPTSAKKPIGFHAE</sequence>
<name>A0ABY9M8Z9_9BURK</name>
<protein>
    <submittedName>
        <fullName evidence="1">Uncharacterized protein</fullName>
    </submittedName>
</protein>
<evidence type="ECO:0000313" key="2">
    <source>
        <dbReference type="Proteomes" id="UP001234798"/>
    </source>
</evidence>
<proteinExistence type="predicted"/>
<evidence type="ECO:0000313" key="1">
    <source>
        <dbReference type="EMBL" id="WMD23320.1"/>
    </source>
</evidence>
<dbReference type="Proteomes" id="UP001234798">
    <property type="component" value="Chromosome"/>
</dbReference>
<dbReference type="RefSeq" id="WP_306950640.1">
    <property type="nucleotide sequence ID" value="NZ_CP132976.1"/>
</dbReference>